<evidence type="ECO:0000256" key="1">
    <source>
        <dbReference type="SAM" id="MobiDB-lite"/>
    </source>
</evidence>
<protein>
    <submittedName>
        <fullName evidence="2">Uncharacterized protein</fullName>
    </submittedName>
</protein>
<evidence type="ECO:0000313" key="2">
    <source>
        <dbReference type="EMBL" id="MBX47512.1"/>
    </source>
</evidence>
<dbReference type="AlphaFoldDB" id="A0A2P2NYH7"/>
<dbReference type="EMBL" id="GGEC01067028">
    <property type="protein sequence ID" value="MBX47512.1"/>
    <property type="molecule type" value="Transcribed_RNA"/>
</dbReference>
<name>A0A2P2NYH7_RHIMU</name>
<organism evidence="2">
    <name type="scientific">Rhizophora mucronata</name>
    <name type="common">Asiatic mangrove</name>
    <dbReference type="NCBI Taxonomy" id="61149"/>
    <lineage>
        <taxon>Eukaryota</taxon>
        <taxon>Viridiplantae</taxon>
        <taxon>Streptophyta</taxon>
        <taxon>Embryophyta</taxon>
        <taxon>Tracheophyta</taxon>
        <taxon>Spermatophyta</taxon>
        <taxon>Magnoliopsida</taxon>
        <taxon>eudicotyledons</taxon>
        <taxon>Gunneridae</taxon>
        <taxon>Pentapetalae</taxon>
        <taxon>rosids</taxon>
        <taxon>fabids</taxon>
        <taxon>Malpighiales</taxon>
        <taxon>Rhizophoraceae</taxon>
        <taxon>Rhizophora</taxon>
    </lineage>
</organism>
<sequence>MSRKKGSHHGMIQPNPNVSRGTDHYKATKEQQVPSYSCTQNQWSKKGEKEKKAYLDIIKYI</sequence>
<feature type="region of interest" description="Disordered" evidence="1">
    <location>
        <begin position="1"/>
        <end position="48"/>
    </location>
</feature>
<proteinExistence type="predicted"/>
<feature type="compositionally biased region" description="Polar residues" evidence="1">
    <location>
        <begin position="30"/>
        <end position="44"/>
    </location>
</feature>
<reference evidence="2" key="1">
    <citation type="submission" date="2018-02" db="EMBL/GenBank/DDBJ databases">
        <title>Rhizophora mucronata_Transcriptome.</title>
        <authorList>
            <person name="Meera S.P."/>
            <person name="Sreeshan A."/>
            <person name="Augustine A."/>
        </authorList>
    </citation>
    <scope>NUCLEOTIDE SEQUENCE</scope>
    <source>
        <tissue evidence="2">Leaf</tissue>
    </source>
</reference>
<accession>A0A2P2NYH7</accession>